<dbReference type="AlphaFoldDB" id="A0A2S7U3H8"/>
<comment type="caution">
    <text evidence="4">The sequence shown here is derived from an EMBL/GenBank/DDBJ whole genome shotgun (WGS) entry which is preliminary data.</text>
</comment>
<dbReference type="PANTHER" id="PTHR45953">
    <property type="entry name" value="IDURONATE 2-SULFATASE"/>
    <property type="match status" value="1"/>
</dbReference>
<keyword evidence="2" id="KW-0378">Hydrolase</keyword>
<proteinExistence type="predicted"/>
<dbReference type="GO" id="GO:0008484">
    <property type="term" value="F:sulfuric ester hydrolase activity"/>
    <property type="evidence" value="ECO:0007669"/>
    <property type="project" value="TreeGrafter"/>
</dbReference>
<protein>
    <recommendedName>
        <fullName evidence="3">Sulfatase N-terminal domain-containing protein</fullName>
    </recommendedName>
</protein>
<dbReference type="InterPro" id="IPR017850">
    <property type="entry name" value="Alkaline_phosphatase_core_sf"/>
</dbReference>
<feature type="domain" description="Sulfatase N-terminal" evidence="3">
    <location>
        <begin position="13"/>
        <end position="146"/>
    </location>
</feature>
<dbReference type="PANTHER" id="PTHR45953:SF1">
    <property type="entry name" value="IDURONATE 2-SULFATASE"/>
    <property type="match status" value="1"/>
</dbReference>
<dbReference type="InterPro" id="IPR000917">
    <property type="entry name" value="Sulfatase_N"/>
</dbReference>
<evidence type="ECO:0000256" key="2">
    <source>
        <dbReference type="ARBA" id="ARBA00022801"/>
    </source>
</evidence>
<dbReference type="Proteomes" id="UP000239907">
    <property type="component" value="Unassembled WGS sequence"/>
</dbReference>
<name>A0A2S7U3H8_9BACT</name>
<accession>A0A2S7U3H8</accession>
<evidence type="ECO:0000259" key="3">
    <source>
        <dbReference type="Pfam" id="PF00884"/>
    </source>
</evidence>
<evidence type="ECO:0000313" key="4">
    <source>
        <dbReference type="EMBL" id="PQJ29575.1"/>
    </source>
</evidence>
<keyword evidence="1" id="KW-0479">Metal-binding</keyword>
<dbReference type="GO" id="GO:0046872">
    <property type="term" value="F:metal ion binding"/>
    <property type="evidence" value="ECO:0007669"/>
    <property type="project" value="UniProtKB-KW"/>
</dbReference>
<dbReference type="Pfam" id="PF00884">
    <property type="entry name" value="Sulfatase"/>
    <property type="match status" value="1"/>
</dbReference>
<dbReference type="Gene3D" id="3.40.720.10">
    <property type="entry name" value="Alkaline Phosphatase, subunit A"/>
    <property type="match status" value="1"/>
</dbReference>
<sequence length="146" mass="16505">MQGITRQPLHQRSTQITAQAIEELQVLAKTADDPYFLAVKFIKPHLPFTAPKKYWDLYPKESVKLPGNCLISKNASKEANYGWGELRNYSDIPKKGPITDDKVRRLICCDYACVGYTDAKVGKVLNELDRLGLKENTIIVLWGDHG</sequence>
<dbReference type="SUPFAM" id="SSF53649">
    <property type="entry name" value="Alkaline phosphatase-like"/>
    <property type="match status" value="1"/>
</dbReference>
<reference evidence="4 5" key="1">
    <citation type="submission" date="2016-12" db="EMBL/GenBank/DDBJ databases">
        <title>Study of bacterial adaptation to deep sea.</title>
        <authorList>
            <person name="Song J."/>
            <person name="Yoshizawa S."/>
            <person name="Kogure K."/>
        </authorList>
    </citation>
    <scope>NUCLEOTIDE SEQUENCE [LARGE SCALE GENOMIC DNA]</scope>
    <source>
        <strain evidence="4 5">SAORIC-165</strain>
    </source>
</reference>
<evidence type="ECO:0000256" key="1">
    <source>
        <dbReference type="ARBA" id="ARBA00022723"/>
    </source>
</evidence>
<keyword evidence="5" id="KW-1185">Reference proteome</keyword>
<dbReference type="RefSeq" id="WP_165788874.1">
    <property type="nucleotide sequence ID" value="NZ_MQWA01000001.1"/>
</dbReference>
<dbReference type="EMBL" id="MQWA01000001">
    <property type="protein sequence ID" value="PQJ29575.1"/>
    <property type="molecule type" value="Genomic_DNA"/>
</dbReference>
<evidence type="ECO:0000313" key="5">
    <source>
        <dbReference type="Proteomes" id="UP000239907"/>
    </source>
</evidence>
<gene>
    <name evidence="4" type="ORF">BSZ32_14465</name>
</gene>
<dbReference type="GO" id="GO:0005737">
    <property type="term" value="C:cytoplasm"/>
    <property type="evidence" value="ECO:0007669"/>
    <property type="project" value="TreeGrafter"/>
</dbReference>
<organism evidence="4 5">
    <name type="scientific">Rubritalea profundi</name>
    <dbReference type="NCBI Taxonomy" id="1658618"/>
    <lineage>
        <taxon>Bacteria</taxon>
        <taxon>Pseudomonadati</taxon>
        <taxon>Verrucomicrobiota</taxon>
        <taxon>Verrucomicrobiia</taxon>
        <taxon>Verrucomicrobiales</taxon>
        <taxon>Rubritaleaceae</taxon>
        <taxon>Rubritalea</taxon>
    </lineage>
</organism>